<name>A0A9C7QI46_CITAM</name>
<dbReference type="PANTHER" id="PTHR33420:SF25">
    <property type="entry name" value="PROTEIN FIMF"/>
    <property type="match status" value="1"/>
</dbReference>
<feature type="chain" id="PRO_5039064522" evidence="1">
    <location>
        <begin position="22"/>
        <end position="170"/>
    </location>
</feature>
<dbReference type="InterPro" id="IPR008966">
    <property type="entry name" value="Adhesion_dom_sf"/>
</dbReference>
<feature type="signal peptide" evidence="1">
    <location>
        <begin position="1"/>
        <end position="21"/>
    </location>
</feature>
<dbReference type="SUPFAM" id="SSF49401">
    <property type="entry name" value="Bacterial adhesins"/>
    <property type="match status" value="1"/>
</dbReference>
<dbReference type="Gene3D" id="2.60.40.1090">
    <property type="entry name" value="Fimbrial-type adhesion domain"/>
    <property type="match status" value="1"/>
</dbReference>
<evidence type="ECO:0000313" key="3">
    <source>
        <dbReference type="EMBL" id="HCD1254263.1"/>
    </source>
</evidence>
<proteinExistence type="predicted"/>
<dbReference type="GO" id="GO:0043709">
    <property type="term" value="P:cell adhesion involved in single-species biofilm formation"/>
    <property type="evidence" value="ECO:0007669"/>
    <property type="project" value="TreeGrafter"/>
</dbReference>
<feature type="domain" description="Fimbrial-type adhesion" evidence="2">
    <location>
        <begin position="27"/>
        <end position="169"/>
    </location>
</feature>
<reference evidence="3" key="1">
    <citation type="journal article" date="2018" name="Genome Biol.">
        <title>SKESA: strategic k-mer extension for scrupulous assemblies.</title>
        <authorList>
            <person name="Souvorov A."/>
            <person name="Agarwala R."/>
            <person name="Lipman D.J."/>
        </authorList>
    </citation>
    <scope>NUCLEOTIDE SEQUENCE</scope>
    <source>
        <strain evidence="3">CAV1698</strain>
    </source>
</reference>
<comment type="caution">
    <text evidence="3">The sequence shown here is derived from an EMBL/GenBank/DDBJ whole genome shotgun (WGS) entry which is preliminary data.</text>
</comment>
<dbReference type="Proteomes" id="UP000862426">
    <property type="component" value="Unassembled WGS sequence"/>
</dbReference>
<evidence type="ECO:0000259" key="2">
    <source>
        <dbReference type="Pfam" id="PF00419"/>
    </source>
</evidence>
<dbReference type="PANTHER" id="PTHR33420">
    <property type="entry name" value="FIMBRIAL SUBUNIT ELFA-RELATED"/>
    <property type="match status" value="1"/>
</dbReference>
<organism evidence="3 4">
    <name type="scientific">Citrobacter amalonaticus</name>
    <dbReference type="NCBI Taxonomy" id="35703"/>
    <lineage>
        <taxon>Bacteria</taxon>
        <taxon>Pseudomonadati</taxon>
        <taxon>Pseudomonadota</taxon>
        <taxon>Gammaproteobacteria</taxon>
        <taxon>Enterobacterales</taxon>
        <taxon>Enterobacteriaceae</taxon>
        <taxon>Citrobacter</taxon>
    </lineage>
</organism>
<dbReference type="InterPro" id="IPR050263">
    <property type="entry name" value="Bact_Fimbrial_Adh_Pro"/>
</dbReference>
<accession>A0A9C7QI46</accession>
<dbReference type="GO" id="GO:0009289">
    <property type="term" value="C:pilus"/>
    <property type="evidence" value="ECO:0007669"/>
    <property type="project" value="InterPro"/>
</dbReference>
<keyword evidence="1" id="KW-0732">Signal</keyword>
<dbReference type="InterPro" id="IPR000259">
    <property type="entry name" value="Adhesion_dom_fimbrial"/>
</dbReference>
<reference evidence="3" key="2">
    <citation type="submission" date="2022-05" db="EMBL/GenBank/DDBJ databases">
        <authorList>
            <consortium name="NCBI Pathogen Detection Project"/>
        </authorList>
    </citation>
    <scope>NUCLEOTIDE SEQUENCE</scope>
    <source>
        <strain evidence="3">CAV1698</strain>
    </source>
</reference>
<sequence length="170" mass="17968">MKTIISSCVFLLALWMQNALAYDVLLNVTGHITASGCILDSESEIIDVDMKDINITQLAQSSNRAQMIPFTIKLKDCAASVSGAVVTFSGVPDNTNSDLLALAEGGASGIAIKIMDEDKTIVPINSASKNYLLKEGSTMALQFYAQYIATGSLLSAGDANSTATYTVTFP</sequence>
<dbReference type="Pfam" id="PF00419">
    <property type="entry name" value="Fimbrial"/>
    <property type="match status" value="1"/>
</dbReference>
<dbReference type="EMBL" id="DACYAJ020000003">
    <property type="protein sequence ID" value="HCD1254263.1"/>
    <property type="molecule type" value="Genomic_DNA"/>
</dbReference>
<evidence type="ECO:0000256" key="1">
    <source>
        <dbReference type="SAM" id="SignalP"/>
    </source>
</evidence>
<dbReference type="AlphaFoldDB" id="A0A9C7QI46"/>
<dbReference type="InterPro" id="IPR036937">
    <property type="entry name" value="Adhesion_dom_fimbrial_sf"/>
</dbReference>
<evidence type="ECO:0000313" key="4">
    <source>
        <dbReference type="Proteomes" id="UP000862426"/>
    </source>
</evidence>
<protein>
    <submittedName>
        <fullName evidence="3">Fimbrial protein</fullName>
    </submittedName>
</protein>
<gene>
    <name evidence="3" type="ORF">JD854_RS04175</name>
</gene>